<accession>A0A8S5PC74</accession>
<dbReference type="EMBL" id="BK015394">
    <property type="protein sequence ID" value="DAE04775.1"/>
    <property type="molecule type" value="Genomic_DNA"/>
</dbReference>
<name>A0A8S5PC74_9CAUD</name>
<reference evidence="1" key="1">
    <citation type="journal article" date="2021" name="Proc. Natl. Acad. Sci. U.S.A.">
        <title>A Catalog of Tens of Thousands of Viruses from Human Metagenomes Reveals Hidden Associations with Chronic Diseases.</title>
        <authorList>
            <person name="Tisza M.J."/>
            <person name="Buck C.B."/>
        </authorList>
    </citation>
    <scope>NUCLEOTIDE SEQUENCE</scope>
    <source>
        <strain evidence="1">Ctorp6</strain>
    </source>
</reference>
<protein>
    <submittedName>
        <fullName evidence="1">Uncharacterized protein</fullName>
    </submittedName>
</protein>
<proteinExistence type="predicted"/>
<sequence>MINELIQTMLLSTLESSKMRVNKYTLSFSASYQLDPHRAFLMQRTN</sequence>
<evidence type="ECO:0000313" key="1">
    <source>
        <dbReference type="EMBL" id="DAE04775.1"/>
    </source>
</evidence>
<organism evidence="1">
    <name type="scientific">Siphoviridae sp. ctorp6</name>
    <dbReference type="NCBI Taxonomy" id="2825673"/>
    <lineage>
        <taxon>Viruses</taxon>
        <taxon>Duplodnaviria</taxon>
        <taxon>Heunggongvirae</taxon>
        <taxon>Uroviricota</taxon>
        <taxon>Caudoviricetes</taxon>
    </lineage>
</organism>